<evidence type="ECO:0000313" key="1">
    <source>
        <dbReference type="EMBL" id="MDQ9170779.1"/>
    </source>
</evidence>
<keyword evidence="2" id="KW-1185">Reference proteome</keyword>
<sequence>MVSLPFKNTASGKKLTASSRNALFQNLVSLVTVLCAEKIDDFSERLAQALLHLSEQSVKPTEAELSFNGFNYLRKNFSAFQKNFVQELDELLAREIRLIEQNKIGMQQHDNSDLSLVTFEEMENKVLLGNVAQSLELALGDTLSALNLRIGWILGREETTTAENPFRPQVFVEAIYQAWRKIDPAPESHRVMLHQLGPELFLPLNAIFGQLNEALVERSILPDLTEAYRKKKAENKVGLPPPKVEKRDQSKYNKVRDWLLSAGKKKSGGDAAADDLNVPDLFSLTEGGGNWNANTISVKVGPRMFVYLNNLQSQIDRMEMDGQLDPVPQSAATLRKVKEQAPPGMLTAVDENTIELLANILDFVFQEKSIPSEIKKLMGQLQIPLLKAALLDKKFFVKDDHPARRLVDTLAKCSLALDRQKGYDDPLYKMIEQIVGRVQKEFDQQMSLFDDAVSGIESLLDTGDKQSQDFLATPIAEALRQEKIGKAKEAAENDIAARLETGEVASFVEAFLETQWVRILTLAHSSKDKKPDVLAKALRTMDDLIWSVKPKASPEQRKELISRLPSILAMLNAWLNAIKWHEPERVTFFSTLAERHAAIVRMQPEASSRHQVEIAVNIAEKASSRRMRRQAAESRGKIQDEFLQMVNGLDEGSWLEFSRNNGGVARLKLAWISPQRTRFIFTNRQGEEPSLFTVEELAKSLRDRSASLVQVDSIVERALNVVLDPEQ</sequence>
<dbReference type="Pfam" id="PF07793">
    <property type="entry name" value="DUF1631"/>
    <property type="match status" value="1"/>
</dbReference>
<dbReference type="Proteomes" id="UP001225596">
    <property type="component" value="Unassembled WGS sequence"/>
</dbReference>
<comment type="caution">
    <text evidence="1">The sequence shown here is derived from an EMBL/GenBank/DDBJ whole genome shotgun (WGS) entry which is preliminary data.</text>
</comment>
<dbReference type="RefSeq" id="WP_338436716.1">
    <property type="nucleotide sequence ID" value="NZ_JAUYVH010000005.1"/>
</dbReference>
<protein>
    <submittedName>
        <fullName evidence="1">DUF1631 family protein</fullName>
    </submittedName>
</protein>
<gene>
    <name evidence="1" type="ORF">Q8A64_10200</name>
</gene>
<dbReference type="EMBL" id="JAUYVH010000005">
    <property type="protein sequence ID" value="MDQ9170779.1"/>
    <property type="molecule type" value="Genomic_DNA"/>
</dbReference>
<dbReference type="InterPro" id="IPR012434">
    <property type="entry name" value="DUF1631"/>
</dbReference>
<proteinExistence type="predicted"/>
<name>A0ABU1BRS5_9BURK</name>
<organism evidence="1 2">
    <name type="scientific">Keguizhuia sedimenti</name>
    <dbReference type="NCBI Taxonomy" id="3064264"/>
    <lineage>
        <taxon>Bacteria</taxon>
        <taxon>Pseudomonadati</taxon>
        <taxon>Pseudomonadota</taxon>
        <taxon>Betaproteobacteria</taxon>
        <taxon>Burkholderiales</taxon>
        <taxon>Oxalobacteraceae</taxon>
        <taxon>Keguizhuia</taxon>
    </lineage>
</organism>
<accession>A0ABU1BRS5</accession>
<reference evidence="1 2" key="1">
    <citation type="submission" date="2023-08" db="EMBL/GenBank/DDBJ databases">
        <title>Oxalobacteraceae gen .nov., isolated from river sludge outside the plant.</title>
        <authorList>
            <person name="Zhao S.Y."/>
        </authorList>
    </citation>
    <scope>NUCLEOTIDE SEQUENCE [LARGE SCALE GENOMIC DNA]</scope>
    <source>
        <strain evidence="1 2">R-40</strain>
    </source>
</reference>
<evidence type="ECO:0000313" key="2">
    <source>
        <dbReference type="Proteomes" id="UP001225596"/>
    </source>
</evidence>